<keyword evidence="2" id="KW-0378">Hydrolase</keyword>
<dbReference type="SUPFAM" id="SSF55166">
    <property type="entry name" value="Hedgehog/DD-peptidase"/>
    <property type="match status" value="1"/>
</dbReference>
<keyword evidence="2" id="KW-0121">Carboxypeptidase</keyword>
<keyword evidence="2" id="KW-0645">Protease</keyword>
<organism evidence="2 3">
    <name type="scientific">Spirosoma liriopis</name>
    <dbReference type="NCBI Taxonomy" id="2937440"/>
    <lineage>
        <taxon>Bacteria</taxon>
        <taxon>Pseudomonadati</taxon>
        <taxon>Bacteroidota</taxon>
        <taxon>Cytophagia</taxon>
        <taxon>Cytophagales</taxon>
        <taxon>Cytophagaceae</taxon>
        <taxon>Spirosoma</taxon>
    </lineage>
</organism>
<evidence type="ECO:0000313" key="3">
    <source>
        <dbReference type="Proteomes" id="UP001202180"/>
    </source>
</evidence>
<accession>A0ABT0HSN1</accession>
<name>A0ABT0HSN1_9BACT</name>
<keyword evidence="3" id="KW-1185">Reference proteome</keyword>
<feature type="domain" description="Peptidase M15A C-terminal" evidence="1">
    <location>
        <begin position="20"/>
        <end position="120"/>
    </location>
</feature>
<dbReference type="GO" id="GO:0004180">
    <property type="term" value="F:carboxypeptidase activity"/>
    <property type="evidence" value="ECO:0007669"/>
    <property type="project" value="UniProtKB-KW"/>
</dbReference>
<reference evidence="2 3" key="1">
    <citation type="submission" date="2022-04" db="EMBL/GenBank/DDBJ databases">
        <title>Spirosoma sp. strain RP8 genome sequencing and assembly.</title>
        <authorList>
            <person name="Jung Y."/>
        </authorList>
    </citation>
    <scope>NUCLEOTIDE SEQUENCE [LARGE SCALE GENOMIC DNA]</scope>
    <source>
        <strain evidence="2 3">RP8</strain>
    </source>
</reference>
<gene>
    <name evidence="2" type="ORF">M0L20_25100</name>
</gene>
<dbReference type="Proteomes" id="UP001202180">
    <property type="component" value="Unassembled WGS sequence"/>
</dbReference>
<evidence type="ECO:0000313" key="2">
    <source>
        <dbReference type="EMBL" id="MCK8495174.1"/>
    </source>
</evidence>
<dbReference type="RefSeq" id="WP_248479874.1">
    <property type="nucleotide sequence ID" value="NZ_JALPRF010000006.1"/>
</dbReference>
<proteinExistence type="predicted"/>
<dbReference type="Gene3D" id="3.30.1380.10">
    <property type="match status" value="1"/>
</dbReference>
<dbReference type="InterPro" id="IPR013230">
    <property type="entry name" value="Peptidase_M15A_C"/>
</dbReference>
<comment type="caution">
    <text evidence="2">The sequence shown here is derived from an EMBL/GenBank/DDBJ whole genome shotgun (WGS) entry which is preliminary data.</text>
</comment>
<evidence type="ECO:0000259" key="1">
    <source>
        <dbReference type="Pfam" id="PF08291"/>
    </source>
</evidence>
<protein>
    <submittedName>
        <fullName evidence="2">D-Ala-D-Ala carboxypeptidase family metallohydrolase</fullName>
    </submittedName>
</protein>
<dbReference type="EMBL" id="JALPRF010000006">
    <property type="protein sequence ID" value="MCK8495174.1"/>
    <property type="molecule type" value="Genomic_DNA"/>
</dbReference>
<dbReference type="Pfam" id="PF08291">
    <property type="entry name" value="Peptidase_M15_3"/>
    <property type="match status" value="1"/>
</dbReference>
<sequence length="156" mass="17856">MNRNPILVQPPVLYPDFGPYLTYVEAVKSATAVRAGINNTPTQQQYANMVLVYHHILVPLFDRFGKLPIRSFFRCPALNRAEGGSATSAHLAGLAVDIDCDSMRTVNNRQVYDWARQHLDAEQVKLHRTKEYLNPVWVHIAYRNHETNQLLTTNRL</sequence>
<dbReference type="InterPro" id="IPR009045">
    <property type="entry name" value="Zn_M74/Hedgehog-like"/>
</dbReference>